<keyword evidence="1" id="KW-0472">Membrane</keyword>
<dbReference type="AlphaFoldDB" id="A0A0E9Q2E4"/>
<keyword evidence="1" id="KW-1133">Transmembrane helix</keyword>
<evidence type="ECO:0000256" key="1">
    <source>
        <dbReference type="SAM" id="Phobius"/>
    </source>
</evidence>
<dbReference type="EMBL" id="GBXM01097875">
    <property type="protein sequence ID" value="JAH10702.1"/>
    <property type="molecule type" value="Transcribed_RNA"/>
</dbReference>
<protein>
    <submittedName>
        <fullName evidence="2">Uncharacterized protein</fullName>
    </submittedName>
</protein>
<feature type="transmembrane region" description="Helical" evidence="1">
    <location>
        <begin position="12"/>
        <end position="32"/>
    </location>
</feature>
<reference evidence="2" key="1">
    <citation type="submission" date="2014-11" db="EMBL/GenBank/DDBJ databases">
        <authorList>
            <person name="Amaro Gonzalez C."/>
        </authorList>
    </citation>
    <scope>NUCLEOTIDE SEQUENCE</scope>
</reference>
<reference evidence="2" key="2">
    <citation type="journal article" date="2015" name="Fish Shellfish Immunol.">
        <title>Early steps in the European eel (Anguilla anguilla)-Vibrio vulnificus interaction in the gills: Role of the RtxA13 toxin.</title>
        <authorList>
            <person name="Callol A."/>
            <person name="Pajuelo D."/>
            <person name="Ebbesson L."/>
            <person name="Teles M."/>
            <person name="MacKenzie S."/>
            <person name="Amaro C."/>
        </authorList>
    </citation>
    <scope>NUCLEOTIDE SEQUENCE</scope>
</reference>
<proteinExistence type="predicted"/>
<keyword evidence="1" id="KW-0812">Transmembrane</keyword>
<evidence type="ECO:0000313" key="2">
    <source>
        <dbReference type="EMBL" id="JAH10702.1"/>
    </source>
</evidence>
<organism evidence="2">
    <name type="scientific">Anguilla anguilla</name>
    <name type="common">European freshwater eel</name>
    <name type="synonym">Muraena anguilla</name>
    <dbReference type="NCBI Taxonomy" id="7936"/>
    <lineage>
        <taxon>Eukaryota</taxon>
        <taxon>Metazoa</taxon>
        <taxon>Chordata</taxon>
        <taxon>Craniata</taxon>
        <taxon>Vertebrata</taxon>
        <taxon>Euteleostomi</taxon>
        <taxon>Actinopterygii</taxon>
        <taxon>Neopterygii</taxon>
        <taxon>Teleostei</taxon>
        <taxon>Anguilliformes</taxon>
        <taxon>Anguillidae</taxon>
        <taxon>Anguilla</taxon>
    </lineage>
</organism>
<sequence length="33" mass="4222">MNKVFELASTCRWFFLKNYLFFFLVQRSMFLFF</sequence>
<name>A0A0E9Q2E4_ANGAN</name>
<accession>A0A0E9Q2E4</accession>